<proteinExistence type="inferred from homology"/>
<dbReference type="EMBL" id="VCGU01000002">
    <property type="protein sequence ID" value="TRY79117.1"/>
    <property type="molecule type" value="Genomic_DNA"/>
</dbReference>
<keyword evidence="5" id="KW-0297">G-protein coupled receptor</keyword>
<reference evidence="13 14" key="1">
    <citation type="journal article" date="2018" name="Nat. Ecol. Evol.">
        <title>Genomic signatures of mitonuclear coevolution across populations of Tigriopus californicus.</title>
        <authorList>
            <person name="Barreto F.S."/>
            <person name="Watson E.T."/>
            <person name="Lima T.G."/>
            <person name="Willett C.S."/>
            <person name="Edmands S."/>
            <person name="Li W."/>
            <person name="Burton R.S."/>
        </authorList>
    </citation>
    <scope>NUCLEOTIDE SEQUENCE [LARGE SCALE GENOMIC DNA]</scope>
    <source>
        <strain evidence="13 14">San Diego</strain>
    </source>
</reference>
<dbReference type="Gene3D" id="1.20.1070.10">
    <property type="entry name" value="Rhodopsin 7-helix transmembrane proteins"/>
    <property type="match status" value="1"/>
</dbReference>
<dbReference type="InterPro" id="IPR017452">
    <property type="entry name" value="GPCR_Rhodpsn_7TM"/>
</dbReference>
<evidence type="ECO:0000256" key="1">
    <source>
        <dbReference type="ARBA" id="ARBA00004141"/>
    </source>
</evidence>
<feature type="region of interest" description="Disordered" evidence="10">
    <location>
        <begin position="317"/>
        <end position="375"/>
    </location>
</feature>
<dbReference type="InterPro" id="IPR050125">
    <property type="entry name" value="GPCR_opsins"/>
</dbReference>
<dbReference type="PANTHER" id="PTHR24240">
    <property type="entry name" value="OPSIN"/>
    <property type="match status" value="1"/>
</dbReference>
<gene>
    <name evidence="13" type="ORF">TCAL_09904</name>
</gene>
<keyword evidence="9" id="KW-0844">Vision</keyword>
<dbReference type="InterPro" id="IPR000276">
    <property type="entry name" value="GPCR_Rhodpsn"/>
</dbReference>
<protein>
    <recommendedName>
        <fullName evidence="12">G-protein coupled receptors family 1 profile domain-containing protein</fullName>
    </recommendedName>
</protein>
<dbReference type="PRINTS" id="PR00237">
    <property type="entry name" value="GPCRRHODOPSN"/>
</dbReference>
<feature type="transmembrane region" description="Helical" evidence="11">
    <location>
        <begin position="143"/>
        <end position="165"/>
    </location>
</feature>
<evidence type="ECO:0000256" key="4">
    <source>
        <dbReference type="ARBA" id="ARBA00022989"/>
    </source>
</evidence>
<keyword evidence="3 11" id="KW-0812">Transmembrane</keyword>
<evidence type="ECO:0000313" key="13">
    <source>
        <dbReference type="EMBL" id="TRY79117.1"/>
    </source>
</evidence>
<dbReference type="Proteomes" id="UP000318571">
    <property type="component" value="Chromosome 6"/>
</dbReference>
<feature type="transmembrane region" description="Helical" evidence="11">
    <location>
        <begin position="96"/>
        <end position="118"/>
    </location>
</feature>
<dbReference type="SUPFAM" id="SSF81321">
    <property type="entry name" value="Family A G protein-coupled receptor-like"/>
    <property type="match status" value="1"/>
</dbReference>
<dbReference type="STRING" id="6832.A0A553PN64"/>
<evidence type="ECO:0000259" key="12">
    <source>
        <dbReference type="PROSITE" id="PS50262"/>
    </source>
</evidence>
<evidence type="ECO:0000256" key="9">
    <source>
        <dbReference type="ARBA" id="ARBA00023305"/>
    </source>
</evidence>
<feature type="compositionally biased region" description="Low complexity" evidence="10">
    <location>
        <begin position="363"/>
        <end position="373"/>
    </location>
</feature>
<evidence type="ECO:0000256" key="8">
    <source>
        <dbReference type="ARBA" id="ARBA00023224"/>
    </source>
</evidence>
<evidence type="ECO:0000256" key="7">
    <source>
        <dbReference type="ARBA" id="ARBA00023170"/>
    </source>
</evidence>
<dbReference type="GO" id="GO:0016020">
    <property type="term" value="C:membrane"/>
    <property type="evidence" value="ECO:0007669"/>
    <property type="project" value="UniProtKB-SubCell"/>
</dbReference>
<evidence type="ECO:0000256" key="2">
    <source>
        <dbReference type="ARBA" id="ARBA00010663"/>
    </source>
</evidence>
<evidence type="ECO:0000256" key="5">
    <source>
        <dbReference type="ARBA" id="ARBA00023040"/>
    </source>
</evidence>
<evidence type="ECO:0000256" key="3">
    <source>
        <dbReference type="ARBA" id="ARBA00022692"/>
    </source>
</evidence>
<comment type="caution">
    <text evidence="13">The sequence shown here is derived from an EMBL/GenBank/DDBJ whole genome shotgun (WGS) entry which is preliminary data.</text>
</comment>
<keyword evidence="8" id="KW-0807">Transducer</keyword>
<comment type="subcellular location">
    <subcellularLocation>
        <location evidence="1">Membrane</location>
        <topology evidence="1">Multi-pass membrane protein</topology>
    </subcellularLocation>
</comment>
<dbReference type="GO" id="GO:0004930">
    <property type="term" value="F:G protein-coupled receptor activity"/>
    <property type="evidence" value="ECO:0007669"/>
    <property type="project" value="UniProtKB-KW"/>
</dbReference>
<keyword evidence="6 11" id="KW-0472">Membrane</keyword>
<evidence type="ECO:0000313" key="14">
    <source>
        <dbReference type="Proteomes" id="UP000318571"/>
    </source>
</evidence>
<organism evidence="13 14">
    <name type="scientific">Tigriopus californicus</name>
    <name type="common">Marine copepod</name>
    <dbReference type="NCBI Taxonomy" id="6832"/>
    <lineage>
        <taxon>Eukaryota</taxon>
        <taxon>Metazoa</taxon>
        <taxon>Ecdysozoa</taxon>
        <taxon>Arthropoda</taxon>
        <taxon>Crustacea</taxon>
        <taxon>Multicrustacea</taxon>
        <taxon>Hexanauplia</taxon>
        <taxon>Copepoda</taxon>
        <taxon>Harpacticoida</taxon>
        <taxon>Harpacticidae</taxon>
        <taxon>Tigriopus</taxon>
    </lineage>
</organism>
<dbReference type="GO" id="GO:0007601">
    <property type="term" value="P:visual perception"/>
    <property type="evidence" value="ECO:0007669"/>
    <property type="project" value="UniProtKB-KW"/>
</dbReference>
<dbReference type="AlphaFoldDB" id="A0A553PN64"/>
<evidence type="ECO:0000256" key="6">
    <source>
        <dbReference type="ARBA" id="ARBA00023136"/>
    </source>
</evidence>
<keyword evidence="4 11" id="KW-1133">Transmembrane helix</keyword>
<dbReference type="PROSITE" id="PS50262">
    <property type="entry name" value="G_PROTEIN_RECEP_F1_2"/>
    <property type="match status" value="1"/>
</dbReference>
<evidence type="ECO:0000256" key="10">
    <source>
        <dbReference type="SAM" id="MobiDB-lite"/>
    </source>
</evidence>
<dbReference type="Pfam" id="PF00001">
    <property type="entry name" value="7tm_1"/>
    <property type="match status" value="1"/>
</dbReference>
<accession>A0A553PN64</accession>
<feature type="domain" description="G-protein coupled receptors family 1 profile" evidence="12">
    <location>
        <begin position="1"/>
        <end position="295"/>
    </location>
</feature>
<name>A0A553PN64_TIGCA</name>
<keyword evidence="7" id="KW-0675">Receptor</keyword>
<evidence type="ECO:0000256" key="11">
    <source>
        <dbReference type="SAM" id="Phobius"/>
    </source>
</evidence>
<keyword evidence="9" id="KW-0716">Sensory transduction</keyword>
<sequence>MLHITSRNPSLQTPTNKLAISLILADFLMMTKTWLLVVNAFAGGPILGTTGCIAFASLGTQAGLVQIWTITIISLDRANAIHYPIVKSKRFTHIQVLICVGTIWVITSVFSMAPIFGWNQYVSEAYFLGCSFDTWSHEFWDQAYVYTLMVFGYFIPLMIICMSYLKIYWFTRQSRQCVLNHMRQIQSQLLDSGKKDQEHESSFTEATLNGNGPTGHSVLYSDQYAEEFLRKTLEKEKCLARMALFIIGVWIVTWTPYAVIAMLQEHGLGYWISPGISLTALTLAKCSSIVNTFIYGLRLPHFKKHVNQILPWLNSPSQSKSSVKGGMPLDLRKGPPLNSKKRVLKGRRRQEPKIDASVKGDLSNSNSKTTSKTQHVSVSEIRIQQVQKNLEIEQAKFEELCQAIEVRPVDLSSFVVVHLSAVLL</sequence>
<dbReference type="OMA" id="WISPGIS"/>
<feature type="transmembrane region" description="Helical" evidence="11">
    <location>
        <begin position="275"/>
        <end position="297"/>
    </location>
</feature>
<feature type="compositionally biased region" description="Basic and acidic residues" evidence="10">
    <location>
        <begin position="349"/>
        <end position="358"/>
    </location>
</feature>
<feature type="compositionally biased region" description="Basic residues" evidence="10">
    <location>
        <begin position="339"/>
        <end position="348"/>
    </location>
</feature>
<feature type="transmembrane region" description="Helical" evidence="11">
    <location>
        <begin position="20"/>
        <end position="41"/>
    </location>
</feature>
<comment type="similarity">
    <text evidence="2">Belongs to the G-protein coupled receptor 1 family.</text>
</comment>
<feature type="transmembrane region" description="Helical" evidence="11">
    <location>
        <begin position="53"/>
        <end position="75"/>
    </location>
</feature>
<keyword evidence="14" id="KW-1185">Reference proteome</keyword>
<feature type="transmembrane region" description="Helical" evidence="11">
    <location>
        <begin position="239"/>
        <end position="263"/>
    </location>
</feature>